<comment type="catalytic activity">
    <reaction evidence="15">
        <text>[GlcNAc-(1-&gt;4)-Mur2Ac(oyl-L-Ala-gamma-D-Glu-L-Lys-D-Ala-D-Ala)](n)-di-trans,octa-cis-undecaprenyl diphosphate + beta-D-GlcNAc-(1-&gt;4)-Mur2Ac(oyl-L-Ala-gamma-D-Glu-L-Lys-D-Ala-D-Ala)-di-trans,octa-cis-undecaprenyl diphosphate = [GlcNAc-(1-&gt;4)-Mur2Ac(oyl-L-Ala-gamma-D-Glu-L-Lys-D-Ala-D-Ala)](n+1)-di-trans,octa-cis-undecaprenyl diphosphate + di-trans,octa-cis-undecaprenyl diphosphate + H(+)</text>
        <dbReference type="Rhea" id="RHEA:23708"/>
        <dbReference type="Rhea" id="RHEA-COMP:9602"/>
        <dbReference type="Rhea" id="RHEA-COMP:9603"/>
        <dbReference type="ChEBI" id="CHEBI:15378"/>
        <dbReference type="ChEBI" id="CHEBI:58405"/>
        <dbReference type="ChEBI" id="CHEBI:60033"/>
        <dbReference type="ChEBI" id="CHEBI:78435"/>
        <dbReference type="EC" id="2.4.99.28"/>
    </reaction>
</comment>
<dbReference type="GO" id="GO:0032153">
    <property type="term" value="C:cell division site"/>
    <property type="evidence" value="ECO:0007669"/>
    <property type="project" value="TreeGrafter"/>
</dbReference>
<dbReference type="PANTHER" id="PTHR30474">
    <property type="entry name" value="CELL CYCLE PROTEIN"/>
    <property type="match status" value="1"/>
</dbReference>
<keyword evidence="8" id="KW-0472">Membrane</keyword>
<dbReference type="InterPro" id="IPR001182">
    <property type="entry name" value="FtsW/RodA"/>
</dbReference>
<evidence type="ECO:0000256" key="7">
    <source>
        <dbReference type="ARBA" id="ARBA00022989"/>
    </source>
</evidence>
<evidence type="ECO:0000256" key="13">
    <source>
        <dbReference type="ARBA" id="ARBA00041418"/>
    </source>
</evidence>
<name>A0A0X8X6Q1_9SPHI</name>
<reference evidence="16 17" key="1">
    <citation type="submission" date="2015-12" db="EMBL/GenBank/DDBJ databases">
        <title>Genome sequence of Mucilaginibacter gotjawali.</title>
        <authorList>
            <person name="Lee J.S."/>
            <person name="Lee K.C."/>
            <person name="Kim K.K."/>
            <person name="Lee B.W."/>
        </authorList>
    </citation>
    <scope>NUCLEOTIDE SEQUENCE [LARGE SCALE GENOMIC DNA]</scope>
    <source>
        <strain evidence="16 17">SA3-7</strain>
    </source>
</reference>
<proteinExistence type="inferred from homology"/>
<protein>
    <recommendedName>
        <fullName evidence="12">Probable peptidoglycan glycosyltransferase FtsW</fullName>
        <ecNumber evidence="14">2.4.99.28</ecNumber>
    </recommendedName>
    <alternativeName>
        <fullName evidence="13">Cell division protein FtsW</fullName>
    </alternativeName>
    <alternativeName>
        <fullName evidence="10">Cell wall polymerase</fullName>
    </alternativeName>
    <alternativeName>
        <fullName evidence="9">Peptidoglycan polymerase</fullName>
    </alternativeName>
</protein>
<gene>
    <name evidence="16" type="primary">ftsW_2</name>
    <name evidence="16" type="ORF">MgSA37_04220</name>
</gene>
<dbReference type="GO" id="GO:0009252">
    <property type="term" value="P:peptidoglycan biosynthetic process"/>
    <property type="evidence" value="ECO:0007669"/>
    <property type="project" value="UniProtKB-KW"/>
</dbReference>
<evidence type="ECO:0000256" key="3">
    <source>
        <dbReference type="ARBA" id="ARBA00022679"/>
    </source>
</evidence>
<comment type="subcellular location">
    <subcellularLocation>
        <location evidence="1">Membrane</location>
        <topology evidence="1">Multi-pass membrane protein</topology>
    </subcellularLocation>
</comment>
<evidence type="ECO:0000256" key="15">
    <source>
        <dbReference type="ARBA" id="ARBA00049902"/>
    </source>
</evidence>
<dbReference type="Pfam" id="PF01098">
    <property type="entry name" value="FTSW_RODA_SPOVE"/>
    <property type="match status" value="1"/>
</dbReference>
<dbReference type="PANTHER" id="PTHR30474:SF2">
    <property type="entry name" value="PEPTIDOGLYCAN GLYCOSYLTRANSFERASE FTSW-RELATED"/>
    <property type="match status" value="1"/>
</dbReference>
<evidence type="ECO:0000256" key="4">
    <source>
        <dbReference type="ARBA" id="ARBA00022692"/>
    </source>
</evidence>
<evidence type="ECO:0000256" key="11">
    <source>
        <dbReference type="ARBA" id="ARBA00038053"/>
    </source>
</evidence>
<evidence type="ECO:0000256" key="2">
    <source>
        <dbReference type="ARBA" id="ARBA00022676"/>
    </source>
</evidence>
<dbReference type="Proteomes" id="UP000218263">
    <property type="component" value="Chromosome"/>
</dbReference>
<keyword evidence="6" id="KW-0573">Peptidoglycan synthesis</keyword>
<keyword evidence="4" id="KW-0812">Transmembrane</keyword>
<keyword evidence="5" id="KW-0133">Cell shape</keyword>
<organism evidence="16 17">
    <name type="scientific">Mucilaginibacter gotjawali</name>
    <dbReference type="NCBI Taxonomy" id="1550579"/>
    <lineage>
        <taxon>Bacteria</taxon>
        <taxon>Pseudomonadati</taxon>
        <taxon>Bacteroidota</taxon>
        <taxon>Sphingobacteriia</taxon>
        <taxon>Sphingobacteriales</taxon>
        <taxon>Sphingobacteriaceae</taxon>
        <taxon>Mucilaginibacter</taxon>
    </lineage>
</organism>
<keyword evidence="2" id="KW-0328">Glycosyltransferase</keyword>
<dbReference type="GO" id="GO:0008360">
    <property type="term" value="P:regulation of cell shape"/>
    <property type="evidence" value="ECO:0007669"/>
    <property type="project" value="UniProtKB-KW"/>
</dbReference>
<evidence type="ECO:0000256" key="10">
    <source>
        <dbReference type="ARBA" id="ARBA00033270"/>
    </source>
</evidence>
<sequence>MHRILNNTKGDRWIWLIVILLSVISMLAVYSAIGTLAYKRGVGAESILMKHLAMIVGGIALMYISHKLDYRYYRGISKLLMIITLPLLVYTLLFGSHVNDASRWIAIPGTGLSFQTSDLAKLALITYLARTLSIKQENIKDVKQSFIPIMGAVCAVFILIALANLSTALMLFGVSILLLIIGRISIKQIAITCLAGGMLLAGVVFLGPRHKTYVSRIHAFMHPEVANPDKSFQSDHAKIAIATGGFFGKGVGKSDEINYLPEAYSDEIYAIIVEEYGIFGGLVLIGIYLFLLYRCIKIVTKAPKAFGALLAAGLSFSLTIQAFANMAVAVGLGPVTGIPLPLVSMGGTSILFTSIAFGIILSVSRDIEEPKKVIVGEIREVAIA</sequence>
<accession>A0A0X8X6Q1</accession>
<dbReference type="EMBL" id="AP017313">
    <property type="protein sequence ID" value="BAU56028.1"/>
    <property type="molecule type" value="Genomic_DNA"/>
</dbReference>
<dbReference type="GO" id="GO:0015648">
    <property type="term" value="F:lipid-linked peptidoglycan transporter activity"/>
    <property type="evidence" value="ECO:0007669"/>
    <property type="project" value="TreeGrafter"/>
</dbReference>
<dbReference type="GO" id="GO:0008955">
    <property type="term" value="F:peptidoglycan glycosyltransferase activity"/>
    <property type="evidence" value="ECO:0007669"/>
    <property type="project" value="UniProtKB-EC"/>
</dbReference>
<dbReference type="AlphaFoldDB" id="A0A0X8X6Q1"/>
<dbReference type="GO" id="GO:0005886">
    <property type="term" value="C:plasma membrane"/>
    <property type="evidence" value="ECO:0007669"/>
    <property type="project" value="TreeGrafter"/>
</dbReference>
<evidence type="ECO:0000256" key="1">
    <source>
        <dbReference type="ARBA" id="ARBA00004141"/>
    </source>
</evidence>
<dbReference type="OrthoDB" id="9812661at2"/>
<dbReference type="KEGG" id="mgot:MgSA37_04220"/>
<dbReference type="RefSeq" id="WP_096354583.1">
    <property type="nucleotide sequence ID" value="NZ_AP017313.1"/>
</dbReference>
<evidence type="ECO:0000256" key="9">
    <source>
        <dbReference type="ARBA" id="ARBA00032370"/>
    </source>
</evidence>
<dbReference type="GO" id="GO:0051301">
    <property type="term" value="P:cell division"/>
    <property type="evidence" value="ECO:0007669"/>
    <property type="project" value="UniProtKB-KW"/>
</dbReference>
<evidence type="ECO:0000256" key="6">
    <source>
        <dbReference type="ARBA" id="ARBA00022984"/>
    </source>
</evidence>
<comment type="similarity">
    <text evidence="11">Belongs to the SEDS family. FtsW subfamily.</text>
</comment>
<keyword evidence="3" id="KW-0808">Transferase</keyword>
<evidence type="ECO:0000256" key="5">
    <source>
        <dbReference type="ARBA" id="ARBA00022960"/>
    </source>
</evidence>
<evidence type="ECO:0000256" key="8">
    <source>
        <dbReference type="ARBA" id="ARBA00023136"/>
    </source>
</evidence>
<evidence type="ECO:0000313" key="16">
    <source>
        <dbReference type="EMBL" id="BAU56028.1"/>
    </source>
</evidence>
<keyword evidence="7" id="KW-1133">Transmembrane helix</keyword>
<evidence type="ECO:0000313" key="17">
    <source>
        <dbReference type="Proteomes" id="UP000218263"/>
    </source>
</evidence>
<dbReference type="EC" id="2.4.99.28" evidence="14"/>
<evidence type="ECO:0000256" key="12">
    <source>
        <dbReference type="ARBA" id="ARBA00041185"/>
    </source>
</evidence>
<evidence type="ECO:0000256" key="14">
    <source>
        <dbReference type="ARBA" id="ARBA00044770"/>
    </source>
</evidence>
<keyword evidence="17" id="KW-1185">Reference proteome</keyword>